<accession>A0ABR3EIT6</accession>
<comment type="caution">
    <text evidence="2">The sequence shown here is derived from an EMBL/GenBank/DDBJ whole genome shotgun (WGS) entry which is preliminary data.</text>
</comment>
<protein>
    <submittedName>
        <fullName evidence="2">Uncharacterized protein</fullName>
    </submittedName>
</protein>
<evidence type="ECO:0000313" key="3">
    <source>
        <dbReference type="Proteomes" id="UP001465976"/>
    </source>
</evidence>
<reference evidence="2 3" key="1">
    <citation type="submission" date="2024-02" db="EMBL/GenBank/DDBJ databases">
        <title>A draft genome for the cacao thread blight pathogen Marasmius crinis-equi.</title>
        <authorList>
            <person name="Cohen S.P."/>
            <person name="Baruah I.K."/>
            <person name="Amoako-Attah I."/>
            <person name="Bukari Y."/>
            <person name="Meinhardt L.W."/>
            <person name="Bailey B.A."/>
        </authorList>
    </citation>
    <scope>NUCLEOTIDE SEQUENCE [LARGE SCALE GENOMIC DNA]</scope>
    <source>
        <strain evidence="2 3">GH-76</strain>
    </source>
</reference>
<gene>
    <name evidence="2" type="ORF">V5O48_019323</name>
</gene>
<dbReference type="Proteomes" id="UP001465976">
    <property type="component" value="Unassembled WGS sequence"/>
</dbReference>
<feature type="compositionally biased region" description="Basic and acidic residues" evidence="1">
    <location>
        <begin position="38"/>
        <end position="52"/>
    </location>
</feature>
<evidence type="ECO:0000313" key="2">
    <source>
        <dbReference type="EMBL" id="KAL0562756.1"/>
    </source>
</evidence>
<proteinExistence type="predicted"/>
<name>A0ABR3EIT6_9AGAR</name>
<organism evidence="2 3">
    <name type="scientific">Marasmius crinis-equi</name>
    <dbReference type="NCBI Taxonomy" id="585013"/>
    <lineage>
        <taxon>Eukaryota</taxon>
        <taxon>Fungi</taxon>
        <taxon>Dikarya</taxon>
        <taxon>Basidiomycota</taxon>
        <taxon>Agaricomycotina</taxon>
        <taxon>Agaricomycetes</taxon>
        <taxon>Agaricomycetidae</taxon>
        <taxon>Agaricales</taxon>
        <taxon>Marasmiineae</taxon>
        <taxon>Marasmiaceae</taxon>
        <taxon>Marasmius</taxon>
    </lineage>
</organism>
<dbReference type="EMBL" id="JBAHYK010004590">
    <property type="protein sequence ID" value="KAL0562756.1"/>
    <property type="molecule type" value="Genomic_DNA"/>
</dbReference>
<sequence length="82" mass="9433">MEQAKAIKEKRALASELEDVQNFEKAMLGQGSRRSRQATKEKKSEEEDKQSESEEEDERPAKRKSNARQSIMAFLQDQSDSD</sequence>
<keyword evidence="3" id="KW-1185">Reference proteome</keyword>
<feature type="region of interest" description="Disordered" evidence="1">
    <location>
        <begin position="24"/>
        <end position="82"/>
    </location>
</feature>
<evidence type="ECO:0000256" key="1">
    <source>
        <dbReference type="SAM" id="MobiDB-lite"/>
    </source>
</evidence>